<feature type="compositionally biased region" description="Basic and acidic residues" evidence="1">
    <location>
        <begin position="577"/>
        <end position="595"/>
    </location>
</feature>
<feature type="compositionally biased region" description="Basic and acidic residues" evidence="1">
    <location>
        <begin position="1100"/>
        <end position="1109"/>
    </location>
</feature>
<feature type="compositionally biased region" description="Pro residues" evidence="1">
    <location>
        <begin position="1118"/>
        <end position="1129"/>
    </location>
</feature>
<dbReference type="OrthoDB" id="5382203at2759"/>
<dbReference type="GeneID" id="28901803"/>
<organism evidence="2 3">
    <name type="scientific">Xylona heveae (strain CBS 132557 / TC161)</name>
    <dbReference type="NCBI Taxonomy" id="1328760"/>
    <lineage>
        <taxon>Eukaryota</taxon>
        <taxon>Fungi</taxon>
        <taxon>Dikarya</taxon>
        <taxon>Ascomycota</taxon>
        <taxon>Pezizomycotina</taxon>
        <taxon>Xylonomycetes</taxon>
        <taxon>Xylonales</taxon>
        <taxon>Xylonaceae</taxon>
        <taxon>Xylona</taxon>
    </lineage>
</organism>
<dbReference type="STRING" id="1328760.A0A164ZDJ5"/>
<dbReference type="Proteomes" id="UP000076632">
    <property type="component" value="Unassembled WGS sequence"/>
</dbReference>
<name>A0A164ZDJ5_XYLHT</name>
<sequence>MAAHGQFELPARRTVRSQSVASDRVVTAGYSFLQAPPVSVNPGPAYIAPAAASQIATAHHVAFIQERSGRESGGPTGDVAIIAPVALSLINTFLDHLLYTILSVSRSTSLPAIKPALSDILRPKLARDAIAEAEEELEGFLDGGESEELLAAQGFHDIRGNWDLELVWKRTRLRCMVYSRLGDLEEDDEEVFNEEAQLDEFAGAHRPFSADSDVISSPVAIFLASVIEFIGEQVLVVAAKAAFDRFQLSNAKLDQQQNSATAVLGTGHVVIEELDAEKVAMNPTLGRLWRAWRKHLRSASTPFARPMSRNSIFRQSNLSSMASPSSLRSSTATPDGGHAASREPPTTSLPEEPISQNVESLAYPTEGPKDSSGSNAQDHAGDEIGNVSVSRIRSQRRPHSMFIPAGLPAAPVAEGESFSTSTNNKRHSFMPTTRYMRSRSLPSNERKPDLSFLPEEPSTKPSIPSIQEHDAQNSHLRDLLANMVANASAIGTSALEGITAAAKGEAPDAQVTPADETRMDLDQISNGKPTSQISYDDEEPQIMNSSRVSFEGSTPVEVVQTRSGAPSSSWSFTTAEATHRRSTEGESYRQGQHDTDGDESVIGLARSSDVPSPVPSKRSSSVYSSGIADMLSRRSDRDSRALSERSLGVPSDEASNADKRRSRFVLMTPPVPRSQRSSAASSLSERTETPGEASEPGMLETRRSILDAGSAPPLSPLRELVEAAGGGSDDEDSVFTGYDTVDFVHAYEDNSPVVSSFKTEGFTSGAAKEQEPSLLTKSVHEMHSENAPGGAKLPTEPALALSPLEQSVPAAALNNASNARDVSAQSSLQPKSPTASTAPSTSGTTPNDASFANRPRQPSLPSRDARIQNESTRDFADFIRSTGPANEAVNQPAALHISPPLTPRPPTSVSSKSRTPTITTSPKRKEIGMSPTGLHPIISDARRDIPPSAGSSSTRRFQARDAATSNADTSSDLIDFIRQGPPSDPYAHRFGGQGNGGLKSVAPTRTTMDSDELSVAGNGRSRGVVSMASTVESSVNAKSGHSSMNSRTGLLSHPNGFDKPTAAHVGRLMTSDPPVPQRKQRRVRDPYAIDSDSEDDELEENIKPKRNEESLIDFLRNVPPPFEPEPPRPVSSHTQKSGRTILQKSPGPKAKSRAGGKAISKGAISKPTLIPLPPQHAAMPSLTTSGAPHLSLNQHLHDSPLLPDSLRLGNTHLDAMSRTTSIRSTQSSNPDPVRHVYIPPSRSGPRSGPNFQARSGRLDNSSTSDLADFLKNSGPPPGWQSQPKPLPILVKEESTFSRVFGRRKKTAA</sequence>
<evidence type="ECO:0000313" key="2">
    <source>
        <dbReference type="EMBL" id="KZF18964.1"/>
    </source>
</evidence>
<feature type="region of interest" description="Disordered" evidence="1">
    <location>
        <begin position="1218"/>
        <end position="1287"/>
    </location>
</feature>
<evidence type="ECO:0000313" key="3">
    <source>
        <dbReference type="Proteomes" id="UP000076632"/>
    </source>
</evidence>
<feature type="compositionally biased region" description="Low complexity" evidence="1">
    <location>
        <begin position="830"/>
        <end position="846"/>
    </location>
</feature>
<feature type="region of interest" description="Disordered" evidence="1">
    <location>
        <begin position="317"/>
        <end position="383"/>
    </location>
</feature>
<feature type="compositionally biased region" description="Low complexity" evidence="1">
    <location>
        <begin position="607"/>
        <end position="625"/>
    </location>
</feature>
<feature type="compositionally biased region" description="Basic and acidic residues" evidence="1">
    <location>
        <begin position="863"/>
        <end position="877"/>
    </location>
</feature>
<feature type="compositionally biased region" description="Polar residues" evidence="1">
    <location>
        <begin position="814"/>
        <end position="829"/>
    </location>
</feature>
<gene>
    <name evidence="2" type="ORF">L228DRAFT_51584</name>
</gene>
<accession>A0A164ZDJ5</accession>
<feature type="compositionally biased region" description="Polar residues" evidence="1">
    <location>
        <begin position="560"/>
        <end position="576"/>
    </location>
</feature>
<feature type="compositionally biased region" description="Low complexity" evidence="1">
    <location>
        <begin position="1218"/>
        <end position="1228"/>
    </location>
</feature>
<feature type="compositionally biased region" description="Low complexity" evidence="1">
    <location>
        <begin position="673"/>
        <end position="684"/>
    </location>
</feature>
<protein>
    <submittedName>
        <fullName evidence="2">Uncharacterized protein</fullName>
    </submittedName>
</protein>
<feature type="region of interest" description="Disordered" evidence="1">
    <location>
        <begin position="547"/>
        <end position="735"/>
    </location>
</feature>
<feature type="compositionally biased region" description="Polar residues" evidence="1">
    <location>
        <begin position="344"/>
        <end position="359"/>
    </location>
</feature>
<dbReference type="InParanoid" id="A0A164ZDJ5"/>
<feature type="compositionally biased region" description="Polar residues" evidence="1">
    <location>
        <begin position="907"/>
        <end position="921"/>
    </location>
</feature>
<evidence type="ECO:0000256" key="1">
    <source>
        <dbReference type="SAM" id="MobiDB-lite"/>
    </source>
</evidence>
<reference evidence="2 3" key="1">
    <citation type="journal article" date="2016" name="Fungal Biol.">
        <title>The genome of Xylona heveae provides a window into fungal endophytism.</title>
        <authorList>
            <person name="Gazis R."/>
            <person name="Kuo A."/>
            <person name="Riley R."/>
            <person name="LaButti K."/>
            <person name="Lipzen A."/>
            <person name="Lin J."/>
            <person name="Amirebrahimi M."/>
            <person name="Hesse C.N."/>
            <person name="Spatafora J.W."/>
            <person name="Henrissat B."/>
            <person name="Hainaut M."/>
            <person name="Grigoriev I.V."/>
            <person name="Hibbett D.S."/>
        </authorList>
    </citation>
    <scope>NUCLEOTIDE SEQUENCE [LARGE SCALE GENOMIC DNA]</scope>
    <source>
        <strain evidence="2 3">TC161</strain>
    </source>
</reference>
<feature type="compositionally biased region" description="Polar residues" evidence="1">
    <location>
        <begin position="1181"/>
        <end position="1194"/>
    </location>
</feature>
<feature type="compositionally biased region" description="Basic and acidic residues" evidence="1">
    <location>
        <begin position="631"/>
        <end position="643"/>
    </location>
</feature>
<feature type="compositionally biased region" description="Polar residues" evidence="1">
    <location>
        <begin position="1131"/>
        <end position="1143"/>
    </location>
</feature>
<feature type="region of interest" description="Disordered" evidence="1">
    <location>
        <begin position="1051"/>
        <end position="1204"/>
    </location>
</feature>
<feature type="compositionally biased region" description="Low complexity" evidence="1">
    <location>
        <begin position="317"/>
        <end position="334"/>
    </location>
</feature>
<dbReference type="OMA" id="ETIHYTL"/>
<feature type="region of interest" description="Disordered" evidence="1">
    <location>
        <begin position="761"/>
        <end position="968"/>
    </location>
</feature>
<dbReference type="EMBL" id="KV407468">
    <property type="protein sequence ID" value="KZF18964.1"/>
    <property type="molecule type" value="Genomic_DNA"/>
</dbReference>
<feature type="compositionally biased region" description="Polar residues" evidence="1">
    <location>
        <begin position="1250"/>
        <end position="1265"/>
    </location>
</feature>
<proteinExistence type="predicted"/>
<feature type="region of interest" description="Disordered" evidence="1">
    <location>
        <begin position="402"/>
        <end position="468"/>
    </location>
</feature>
<feature type="region of interest" description="Disordered" evidence="1">
    <location>
        <begin position="989"/>
        <end position="1021"/>
    </location>
</feature>
<feature type="compositionally biased region" description="Low complexity" evidence="1">
    <location>
        <begin position="1239"/>
        <end position="1249"/>
    </location>
</feature>
<dbReference type="RefSeq" id="XP_018184519.1">
    <property type="nucleotide sequence ID" value="XM_018336666.1"/>
</dbReference>
<keyword evidence="3" id="KW-1185">Reference proteome</keyword>